<dbReference type="AlphaFoldDB" id="A0A6J4SR21"/>
<protein>
    <submittedName>
        <fullName evidence="2">ThiJ/PfpI family protein</fullName>
    </submittedName>
</protein>
<evidence type="ECO:0000259" key="1">
    <source>
        <dbReference type="Pfam" id="PF01965"/>
    </source>
</evidence>
<reference evidence="2" key="1">
    <citation type="submission" date="2020-02" db="EMBL/GenBank/DDBJ databases">
        <authorList>
            <person name="Meier V. D."/>
        </authorList>
    </citation>
    <scope>NUCLEOTIDE SEQUENCE</scope>
    <source>
        <strain evidence="2">AVDCRST_MAG45</strain>
    </source>
</reference>
<sequence>MQVAIALYDGVTALDAIGPYEVLARLPGAEITFVAAETGSKRCDTGALALVADATLAEHPRPEIIVVPGGPGSRRDAGEEIVEWIRSAHASSRWTTSVCTGSLLLGAAGALDGLRATSH</sequence>
<dbReference type="PANTHER" id="PTHR43130">
    <property type="entry name" value="ARAC-FAMILY TRANSCRIPTIONAL REGULATOR"/>
    <property type="match status" value="1"/>
</dbReference>
<dbReference type="GO" id="GO:0006355">
    <property type="term" value="P:regulation of DNA-templated transcription"/>
    <property type="evidence" value="ECO:0007669"/>
    <property type="project" value="TreeGrafter"/>
</dbReference>
<dbReference type="PANTHER" id="PTHR43130:SF2">
    <property type="entry name" value="DJ-1_PFPI DOMAIN-CONTAINING PROTEIN"/>
    <property type="match status" value="1"/>
</dbReference>
<organism evidence="2">
    <name type="scientific">uncultured Solirubrobacterales bacterium</name>
    <dbReference type="NCBI Taxonomy" id="768556"/>
    <lineage>
        <taxon>Bacteria</taxon>
        <taxon>Bacillati</taxon>
        <taxon>Actinomycetota</taxon>
        <taxon>Thermoleophilia</taxon>
        <taxon>Solirubrobacterales</taxon>
        <taxon>environmental samples</taxon>
    </lineage>
</organism>
<dbReference type="Gene3D" id="3.40.50.880">
    <property type="match status" value="1"/>
</dbReference>
<proteinExistence type="predicted"/>
<dbReference type="SUPFAM" id="SSF52317">
    <property type="entry name" value="Class I glutamine amidotransferase-like"/>
    <property type="match status" value="1"/>
</dbReference>
<dbReference type="InterPro" id="IPR002818">
    <property type="entry name" value="DJ-1/PfpI"/>
</dbReference>
<accession>A0A6J4SR21</accession>
<dbReference type="InterPro" id="IPR029062">
    <property type="entry name" value="Class_I_gatase-like"/>
</dbReference>
<gene>
    <name evidence="2" type="ORF">AVDCRST_MAG45-1429</name>
</gene>
<dbReference type="Pfam" id="PF01965">
    <property type="entry name" value="DJ-1_PfpI"/>
    <property type="match status" value="1"/>
</dbReference>
<evidence type="ECO:0000313" key="2">
    <source>
        <dbReference type="EMBL" id="CAA9502997.1"/>
    </source>
</evidence>
<name>A0A6J4SR21_9ACTN</name>
<dbReference type="EMBL" id="CADCVU010000120">
    <property type="protein sequence ID" value="CAA9502997.1"/>
    <property type="molecule type" value="Genomic_DNA"/>
</dbReference>
<feature type="domain" description="DJ-1/PfpI" evidence="1">
    <location>
        <begin position="2"/>
        <end position="119"/>
    </location>
</feature>
<dbReference type="InterPro" id="IPR052158">
    <property type="entry name" value="INH-QAR"/>
</dbReference>